<organism evidence="2 3">
    <name type="scientific">Luteolibacter luteus</name>
    <dbReference type="NCBI Taxonomy" id="2728835"/>
    <lineage>
        <taxon>Bacteria</taxon>
        <taxon>Pseudomonadati</taxon>
        <taxon>Verrucomicrobiota</taxon>
        <taxon>Verrucomicrobiia</taxon>
        <taxon>Verrucomicrobiales</taxon>
        <taxon>Verrucomicrobiaceae</taxon>
        <taxon>Luteolibacter</taxon>
    </lineage>
</organism>
<keyword evidence="2" id="KW-0378">Hydrolase</keyword>
<accession>A0A858RR64</accession>
<dbReference type="EMBL" id="CP051774">
    <property type="protein sequence ID" value="QJE99255.1"/>
    <property type="molecule type" value="Genomic_DNA"/>
</dbReference>
<dbReference type="Gene3D" id="3.40.50.1110">
    <property type="entry name" value="SGNH hydrolase"/>
    <property type="match status" value="1"/>
</dbReference>
<dbReference type="KEGG" id="luo:HHL09_11965"/>
<dbReference type="InterPro" id="IPR036514">
    <property type="entry name" value="SGNH_hydro_sf"/>
</dbReference>
<protein>
    <submittedName>
        <fullName evidence="2">Acetylhydrolase</fullName>
    </submittedName>
</protein>
<dbReference type="PANTHER" id="PTHR30383">
    <property type="entry name" value="THIOESTERASE 1/PROTEASE 1/LYSOPHOSPHOLIPASE L1"/>
    <property type="match status" value="1"/>
</dbReference>
<dbReference type="GO" id="GO:0004622">
    <property type="term" value="F:phosphatidylcholine lysophospholipase activity"/>
    <property type="evidence" value="ECO:0007669"/>
    <property type="project" value="TreeGrafter"/>
</dbReference>
<evidence type="ECO:0000259" key="1">
    <source>
        <dbReference type="Pfam" id="PF13472"/>
    </source>
</evidence>
<gene>
    <name evidence="2" type="ORF">HHL09_11965</name>
</gene>
<reference evidence="2 3" key="1">
    <citation type="submission" date="2020-04" db="EMBL/GenBank/DDBJ databases">
        <title>Luteolibacter sp. G-1-1-1 isolated from soil.</title>
        <authorList>
            <person name="Dahal R.H."/>
        </authorList>
    </citation>
    <scope>NUCLEOTIDE SEQUENCE [LARGE SCALE GENOMIC DNA]</scope>
    <source>
        <strain evidence="2 3">G-1-1-1</strain>
    </source>
</reference>
<dbReference type="Pfam" id="PF13472">
    <property type="entry name" value="Lipase_GDSL_2"/>
    <property type="match status" value="1"/>
</dbReference>
<name>A0A858RR64_9BACT</name>
<dbReference type="Proteomes" id="UP000501812">
    <property type="component" value="Chromosome"/>
</dbReference>
<sequence>MPKLEEDCYDWWQRHEAVLAAKEKIDPEIVLIGDSITHYWGGEPKSPGAPRRGLGSWAYAFGDKKVLNLGFGWDRTQNVLWRLNNGEIDGLKPKWFVVNIGTNNSTGTKNARENTPAETAAGVEAILTLLKEKSPDSKVILMGVFPRGAKAKDPARAYISSLNGLLAKIAESRQITFIDLRDKFIDADGKLRSELMADVVHPDERGYAIWAEALKAEIK</sequence>
<dbReference type="SUPFAM" id="SSF52266">
    <property type="entry name" value="SGNH hydrolase"/>
    <property type="match status" value="1"/>
</dbReference>
<dbReference type="InterPro" id="IPR051532">
    <property type="entry name" value="Ester_Hydrolysis_Enzymes"/>
</dbReference>
<keyword evidence="3" id="KW-1185">Reference proteome</keyword>
<dbReference type="InterPro" id="IPR013830">
    <property type="entry name" value="SGNH_hydro"/>
</dbReference>
<proteinExistence type="predicted"/>
<evidence type="ECO:0000313" key="2">
    <source>
        <dbReference type="EMBL" id="QJE99255.1"/>
    </source>
</evidence>
<evidence type="ECO:0000313" key="3">
    <source>
        <dbReference type="Proteomes" id="UP000501812"/>
    </source>
</evidence>
<dbReference type="PANTHER" id="PTHR30383:SF5">
    <property type="entry name" value="SGNH HYDROLASE-TYPE ESTERASE DOMAIN-CONTAINING PROTEIN"/>
    <property type="match status" value="1"/>
</dbReference>
<dbReference type="AlphaFoldDB" id="A0A858RR64"/>
<feature type="domain" description="SGNH hydrolase-type esterase" evidence="1">
    <location>
        <begin position="31"/>
        <end position="209"/>
    </location>
</feature>